<keyword evidence="2" id="KW-1185">Reference proteome</keyword>
<proteinExistence type="predicted"/>
<sequence>MIIKLEYHSKLKLGTYMPQISLTGYETPRRTSYRYTKHYYSTQLTNKKTKQNANKTCDKS</sequence>
<evidence type="ECO:0000313" key="1">
    <source>
        <dbReference type="EMBL" id="CAC9972986.1"/>
    </source>
</evidence>
<gene>
    <name evidence="1" type="ORF">FLAPXU55_00665</name>
</gene>
<comment type="caution">
    <text evidence="1">The sequence shown here is derived from an EMBL/GenBank/DDBJ whole genome shotgun (WGS) entry which is preliminary data.</text>
</comment>
<accession>A0A9N8J021</accession>
<dbReference type="EMBL" id="CAIJDE010000029">
    <property type="protein sequence ID" value="CAC9972986.1"/>
    <property type="molecule type" value="Genomic_DNA"/>
</dbReference>
<organism evidence="1 2">
    <name type="scientific">Flavobacterium panici</name>
    <dbReference type="NCBI Taxonomy" id="2654843"/>
    <lineage>
        <taxon>Bacteria</taxon>
        <taxon>Pseudomonadati</taxon>
        <taxon>Bacteroidota</taxon>
        <taxon>Flavobacteriia</taxon>
        <taxon>Flavobacteriales</taxon>
        <taxon>Flavobacteriaceae</taxon>
        <taxon>Flavobacterium</taxon>
    </lineage>
</organism>
<dbReference type="Proteomes" id="UP000533639">
    <property type="component" value="Unassembled WGS sequence"/>
</dbReference>
<reference evidence="1 2" key="1">
    <citation type="submission" date="2020-06" db="EMBL/GenBank/DDBJ databases">
        <authorList>
            <person name="Criscuolo A."/>
        </authorList>
    </citation>
    <scope>NUCLEOTIDE SEQUENCE [LARGE SCALE GENOMIC DNA]</scope>
    <source>
        <strain evidence="1">PXU-55</strain>
    </source>
</reference>
<name>A0A9N8J021_9FLAO</name>
<evidence type="ECO:0000313" key="2">
    <source>
        <dbReference type="Proteomes" id="UP000533639"/>
    </source>
</evidence>
<protein>
    <submittedName>
        <fullName evidence="1">Uncharacterized protein</fullName>
    </submittedName>
</protein>
<dbReference type="AlphaFoldDB" id="A0A9N8J021"/>